<dbReference type="InterPro" id="IPR008269">
    <property type="entry name" value="Lon_proteolytic"/>
</dbReference>
<dbReference type="GO" id="GO:0005524">
    <property type="term" value="F:ATP binding"/>
    <property type="evidence" value="ECO:0007669"/>
    <property type="project" value="InterPro"/>
</dbReference>
<accession>A0A6J6BV73</accession>
<dbReference type="Pfam" id="PF05362">
    <property type="entry name" value="Lon_C"/>
    <property type="match status" value="1"/>
</dbReference>
<evidence type="ECO:0000259" key="1">
    <source>
        <dbReference type="Pfam" id="PF05362"/>
    </source>
</evidence>
<dbReference type="InterPro" id="IPR020568">
    <property type="entry name" value="Ribosomal_Su5_D2-typ_SF"/>
</dbReference>
<dbReference type="PANTHER" id="PTHR10046">
    <property type="entry name" value="ATP DEPENDENT LON PROTEASE FAMILY MEMBER"/>
    <property type="match status" value="1"/>
</dbReference>
<organism evidence="2">
    <name type="scientific">freshwater metagenome</name>
    <dbReference type="NCBI Taxonomy" id="449393"/>
    <lineage>
        <taxon>unclassified sequences</taxon>
        <taxon>metagenomes</taxon>
        <taxon>ecological metagenomes</taxon>
    </lineage>
</organism>
<name>A0A6J6BV73_9ZZZZ</name>
<dbReference type="AlphaFoldDB" id="A0A6J6BV73"/>
<reference evidence="2" key="1">
    <citation type="submission" date="2020-05" db="EMBL/GenBank/DDBJ databases">
        <authorList>
            <person name="Chiriac C."/>
            <person name="Salcher M."/>
            <person name="Ghai R."/>
            <person name="Kavagutti S V."/>
        </authorList>
    </citation>
    <scope>NUCLEOTIDE SEQUENCE</scope>
</reference>
<protein>
    <submittedName>
        <fullName evidence="2">Unannotated protein</fullName>
    </submittedName>
</protein>
<gene>
    <name evidence="2" type="ORF">UFOPK1433_00570</name>
</gene>
<dbReference type="GO" id="GO:0004176">
    <property type="term" value="F:ATP-dependent peptidase activity"/>
    <property type="evidence" value="ECO:0007669"/>
    <property type="project" value="InterPro"/>
</dbReference>
<dbReference type="GO" id="GO:0004252">
    <property type="term" value="F:serine-type endopeptidase activity"/>
    <property type="evidence" value="ECO:0007669"/>
    <property type="project" value="InterPro"/>
</dbReference>
<sequence>MKVILRRRLGWALVAAAIFGVIWGSNQQLPFVIVEPGPVYNVLDFEEGKEVIAVAPTVDENNAGVIDVLTVYESGSPGNTPYFWELFAAFLSEEKAIYPLDLAYPDGTNIYDEMRESTQAFKDSQKKALAAAATILPAGMLNTHKVTFGLTDVGGPSGGLAFTLGIIDKLSEGSLTGGKRIAVTGTIESDGSVGPIGGIQQKIYSASKVADQFMVIPLENCEELSKAHLAKIRVIPVANLNDALSVLRTISSDGNIGSLAVCKPK</sequence>
<dbReference type="GO" id="GO:0030163">
    <property type="term" value="P:protein catabolic process"/>
    <property type="evidence" value="ECO:0007669"/>
    <property type="project" value="InterPro"/>
</dbReference>
<feature type="domain" description="Lon proteolytic" evidence="1">
    <location>
        <begin position="110"/>
        <end position="245"/>
    </location>
</feature>
<dbReference type="GO" id="GO:0006508">
    <property type="term" value="P:proteolysis"/>
    <property type="evidence" value="ECO:0007669"/>
    <property type="project" value="InterPro"/>
</dbReference>
<evidence type="ECO:0000313" key="2">
    <source>
        <dbReference type="EMBL" id="CAB4542203.1"/>
    </source>
</evidence>
<dbReference type="InterPro" id="IPR027065">
    <property type="entry name" value="Lon_Prtase"/>
</dbReference>
<dbReference type="InterPro" id="IPR014721">
    <property type="entry name" value="Ribsml_uS5_D2-typ_fold_subgr"/>
</dbReference>
<dbReference type="EMBL" id="CAEZSN010000052">
    <property type="protein sequence ID" value="CAB4542203.1"/>
    <property type="molecule type" value="Genomic_DNA"/>
</dbReference>
<dbReference type="Gene3D" id="3.30.230.10">
    <property type="match status" value="1"/>
</dbReference>
<proteinExistence type="predicted"/>
<dbReference type="SUPFAM" id="SSF54211">
    <property type="entry name" value="Ribosomal protein S5 domain 2-like"/>
    <property type="match status" value="1"/>
</dbReference>